<evidence type="ECO:0000313" key="2">
    <source>
        <dbReference type="Proteomes" id="UP000198280"/>
    </source>
</evidence>
<evidence type="ECO:0000313" key="1">
    <source>
        <dbReference type="EMBL" id="SNS89359.1"/>
    </source>
</evidence>
<dbReference type="InterPro" id="IPR036689">
    <property type="entry name" value="ESAT-6-like_sf"/>
</dbReference>
<name>A0A239I756_9ACTN</name>
<keyword evidence="2" id="KW-1185">Reference proteome</keyword>
<dbReference type="SUPFAM" id="SSF140453">
    <property type="entry name" value="EsxAB dimer-like"/>
    <property type="match status" value="1"/>
</dbReference>
<dbReference type="Gene3D" id="1.10.287.1060">
    <property type="entry name" value="ESAT-6-like"/>
    <property type="match status" value="1"/>
</dbReference>
<proteinExistence type="predicted"/>
<reference evidence="1 2" key="1">
    <citation type="submission" date="2017-06" db="EMBL/GenBank/DDBJ databases">
        <authorList>
            <person name="Kim H.J."/>
            <person name="Triplett B.A."/>
        </authorList>
    </citation>
    <scope>NUCLEOTIDE SEQUENCE [LARGE SCALE GENOMIC DNA]</scope>
    <source>
        <strain evidence="1 2">CGMCC 4.1858</strain>
    </source>
</reference>
<dbReference type="EMBL" id="FZOF01000010">
    <property type="protein sequence ID" value="SNS89359.1"/>
    <property type="molecule type" value="Genomic_DNA"/>
</dbReference>
<gene>
    <name evidence="1" type="ORF">SAMN05216252_11018</name>
</gene>
<dbReference type="OrthoDB" id="4350663at2"/>
<dbReference type="Proteomes" id="UP000198280">
    <property type="component" value="Unassembled WGS sequence"/>
</dbReference>
<organism evidence="1 2">
    <name type="scientific">Actinacidiphila glaucinigra</name>
    <dbReference type="NCBI Taxonomy" id="235986"/>
    <lineage>
        <taxon>Bacteria</taxon>
        <taxon>Bacillati</taxon>
        <taxon>Actinomycetota</taxon>
        <taxon>Actinomycetes</taxon>
        <taxon>Kitasatosporales</taxon>
        <taxon>Streptomycetaceae</taxon>
        <taxon>Actinacidiphila</taxon>
    </lineage>
</organism>
<accession>A0A239I756</accession>
<dbReference type="RefSeq" id="WP_089225477.1">
    <property type="nucleotide sequence ID" value="NZ_FZOF01000010.1"/>
</dbReference>
<sequence>MPAIHIVPEDVRQRAAVHAATCQEWMTRLGSLKGQVESMLNDELVLPQASPAIRDAYEQFTGSLTQAIHGLENFGEAFTSIAKGAEDFDTQVANNFNKK</sequence>
<protein>
    <submittedName>
        <fullName evidence="1">Uncharacterized protein</fullName>
    </submittedName>
</protein>
<dbReference type="AlphaFoldDB" id="A0A239I756"/>